<sequence length="452" mass="51809">MVNCSWLDAGIAMLKQYLPPPSNFCCIEVGRGKGIVHHVERCKYAGQYGNVKIPKELAESILAGNRSLQISYADEMHNSKPLKLIDSRISKQQKATHKLAVCVYPVIQVTDWTELVRFMEMWIAHGVTKFFFIIQSFSEEFDAMLRIYENDRHIDVERVHWGVLPTASNISADDDPNGNVNRGEQVLATNDCLLRARGQATYVATVDLDEVFVIRTNLSMLQTIDSLFGNAPNAGAVIFRSAYATFDMIVRPEMIKVADVHYVKAMEKPEATSITMIVRPEMIKVADVHYVKAMEKPEATSITMIVRPEMIKVADVHYVKAMEKPEATSITVDPETGKIYHLRLVRWMYAQPNTSSPNYELQKYTPIWMKQYKQRLKAEMQRLKMSKSTNALTLLNRTWPNRGTLVMEELENCMFTMMAEENTCPAHYKCTNNLENIRKDEWLYAKDTWTVL</sequence>
<dbReference type="PANTHER" id="PTHR21461">
    <property type="entry name" value="GLYCOSYLTRANSFERASE FAMILY 92 PROTEIN"/>
    <property type="match status" value="1"/>
</dbReference>
<evidence type="ECO:0000313" key="9">
    <source>
        <dbReference type="Proteomes" id="UP000036681"/>
    </source>
</evidence>
<dbReference type="GO" id="GO:0016757">
    <property type="term" value="F:glycosyltransferase activity"/>
    <property type="evidence" value="ECO:0007669"/>
    <property type="project" value="UniProtKB-UniRule"/>
</dbReference>
<comment type="subcellular location">
    <subcellularLocation>
        <location evidence="1">Membrane</location>
        <topology evidence="1">Single-pass membrane protein</topology>
    </subcellularLocation>
</comment>
<keyword evidence="7" id="KW-0472">Membrane</keyword>
<dbReference type="GO" id="GO:0016020">
    <property type="term" value="C:membrane"/>
    <property type="evidence" value="ECO:0007669"/>
    <property type="project" value="UniProtKB-SubCell"/>
</dbReference>
<keyword evidence="6" id="KW-1133">Transmembrane helix</keyword>
<comment type="similarity">
    <text evidence="2 8">Belongs to the glycosyltransferase 92 family.</text>
</comment>
<dbReference type="InterPro" id="IPR008166">
    <property type="entry name" value="Glyco_transf_92"/>
</dbReference>
<evidence type="ECO:0000256" key="4">
    <source>
        <dbReference type="ARBA" id="ARBA00022679"/>
    </source>
</evidence>
<dbReference type="Proteomes" id="UP000036681">
    <property type="component" value="Unplaced"/>
</dbReference>
<dbReference type="WBParaSite" id="ALUE_0001736901-mRNA-1">
    <property type="protein sequence ID" value="ALUE_0001736901-mRNA-1"/>
    <property type="gene ID" value="ALUE_0001736901"/>
</dbReference>
<proteinExistence type="inferred from homology"/>
<evidence type="ECO:0000256" key="7">
    <source>
        <dbReference type="ARBA" id="ARBA00023136"/>
    </source>
</evidence>
<keyword evidence="3 8" id="KW-0328">Glycosyltransferase</keyword>
<dbReference type="AlphaFoldDB" id="A0A0M3IGF0"/>
<evidence type="ECO:0000256" key="3">
    <source>
        <dbReference type="ARBA" id="ARBA00022676"/>
    </source>
</evidence>
<evidence type="ECO:0000256" key="6">
    <source>
        <dbReference type="ARBA" id="ARBA00022989"/>
    </source>
</evidence>
<evidence type="ECO:0000256" key="5">
    <source>
        <dbReference type="ARBA" id="ARBA00022692"/>
    </source>
</evidence>
<protein>
    <recommendedName>
        <fullName evidence="8">Glycosyltransferase family 92 protein</fullName>
        <ecNumber evidence="8">2.4.1.-</ecNumber>
    </recommendedName>
</protein>
<evidence type="ECO:0000313" key="10">
    <source>
        <dbReference type="WBParaSite" id="ALUE_0001736901-mRNA-1"/>
    </source>
</evidence>
<dbReference type="PANTHER" id="PTHR21461:SF80">
    <property type="entry name" value="GLYCOSYLTRANSFERASE FAMILY 92 PROTEIN"/>
    <property type="match status" value="1"/>
</dbReference>
<keyword evidence="5" id="KW-0812">Transmembrane</keyword>
<name>A0A0M3IGF0_ASCLU</name>
<accession>A0A0M3IGF0</accession>
<evidence type="ECO:0000256" key="1">
    <source>
        <dbReference type="ARBA" id="ARBA00004167"/>
    </source>
</evidence>
<keyword evidence="9" id="KW-1185">Reference proteome</keyword>
<dbReference type="Pfam" id="PF01697">
    <property type="entry name" value="Glyco_transf_92"/>
    <property type="match status" value="1"/>
</dbReference>
<reference evidence="10" key="1">
    <citation type="submission" date="2016-05" db="UniProtKB">
        <authorList>
            <consortium name="WormBaseParasite"/>
        </authorList>
    </citation>
    <scope>IDENTIFICATION</scope>
</reference>
<keyword evidence="4 8" id="KW-0808">Transferase</keyword>
<dbReference type="GO" id="GO:0005737">
    <property type="term" value="C:cytoplasm"/>
    <property type="evidence" value="ECO:0007669"/>
    <property type="project" value="TreeGrafter"/>
</dbReference>
<evidence type="ECO:0000256" key="8">
    <source>
        <dbReference type="RuleBase" id="RU366017"/>
    </source>
</evidence>
<evidence type="ECO:0000256" key="2">
    <source>
        <dbReference type="ARBA" id="ARBA00007647"/>
    </source>
</evidence>
<dbReference type="EC" id="2.4.1.-" evidence="8"/>
<organism evidence="9 10">
    <name type="scientific">Ascaris lumbricoides</name>
    <name type="common">Giant roundworm</name>
    <dbReference type="NCBI Taxonomy" id="6252"/>
    <lineage>
        <taxon>Eukaryota</taxon>
        <taxon>Metazoa</taxon>
        <taxon>Ecdysozoa</taxon>
        <taxon>Nematoda</taxon>
        <taxon>Chromadorea</taxon>
        <taxon>Rhabditida</taxon>
        <taxon>Spirurina</taxon>
        <taxon>Ascaridomorpha</taxon>
        <taxon>Ascaridoidea</taxon>
        <taxon>Ascarididae</taxon>
        <taxon>Ascaris</taxon>
    </lineage>
</organism>